<proteinExistence type="predicted"/>
<evidence type="ECO:0000313" key="2">
    <source>
        <dbReference type="Proteomes" id="UP000726737"/>
    </source>
</evidence>
<dbReference type="Proteomes" id="UP000726737">
    <property type="component" value="Unassembled WGS sequence"/>
</dbReference>
<dbReference type="EMBL" id="JAAAJA010000410">
    <property type="protein sequence ID" value="KAG0254266.1"/>
    <property type="molecule type" value="Genomic_DNA"/>
</dbReference>
<name>A0A9P6PXM1_9FUNG</name>
<comment type="caution">
    <text evidence="1">The sequence shown here is derived from an EMBL/GenBank/DDBJ whole genome shotgun (WGS) entry which is preliminary data.</text>
</comment>
<keyword evidence="2" id="KW-1185">Reference proteome</keyword>
<feature type="non-terminal residue" evidence="1">
    <location>
        <position position="1"/>
    </location>
</feature>
<dbReference type="AlphaFoldDB" id="A0A9P6PXM1"/>
<protein>
    <submittedName>
        <fullName evidence="1">Uncharacterized protein</fullName>
    </submittedName>
</protein>
<accession>A0A9P6PXM1</accession>
<reference evidence="1" key="1">
    <citation type="journal article" date="2020" name="Fungal Divers.">
        <title>Resolving the Mortierellaceae phylogeny through synthesis of multi-gene phylogenetics and phylogenomics.</title>
        <authorList>
            <person name="Vandepol N."/>
            <person name="Liber J."/>
            <person name="Desiro A."/>
            <person name="Na H."/>
            <person name="Kennedy M."/>
            <person name="Barry K."/>
            <person name="Grigoriev I.V."/>
            <person name="Miller A.N."/>
            <person name="O'Donnell K."/>
            <person name="Stajich J.E."/>
            <person name="Bonito G."/>
        </authorList>
    </citation>
    <scope>NUCLEOTIDE SEQUENCE</scope>
    <source>
        <strain evidence="1">KOD948</strain>
    </source>
</reference>
<dbReference type="OrthoDB" id="10009520at2759"/>
<sequence>MCYVCKLKIKDYSHFDQTPAGQSQKKPGLCRLWENTIQRNTDEVKAAAERMMQELSTQTPDLAAK</sequence>
<gene>
    <name evidence="1" type="ORF">BG011_005864</name>
</gene>
<organism evidence="1 2">
    <name type="scientific">Mortierella polycephala</name>
    <dbReference type="NCBI Taxonomy" id="41804"/>
    <lineage>
        <taxon>Eukaryota</taxon>
        <taxon>Fungi</taxon>
        <taxon>Fungi incertae sedis</taxon>
        <taxon>Mucoromycota</taxon>
        <taxon>Mortierellomycotina</taxon>
        <taxon>Mortierellomycetes</taxon>
        <taxon>Mortierellales</taxon>
        <taxon>Mortierellaceae</taxon>
        <taxon>Mortierella</taxon>
    </lineage>
</organism>
<evidence type="ECO:0000313" key="1">
    <source>
        <dbReference type="EMBL" id="KAG0254266.1"/>
    </source>
</evidence>